<dbReference type="EMBL" id="JFGV01000075">
    <property type="protein sequence ID" value="EYU13645.1"/>
    <property type="molecule type" value="Genomic_DNA"/>
</dbReference>
<feature type="coiled-coil region" evidence="1">
    <location>
        <begin position="41"/>
        <end position="76"/>
    </location>
</feature>
<evidence type="ECO:0000313" key="4">
    <source>
        <dbReference type="Proteomes" id="UP000023464"/>
    </source>
</evidence>
<organism evidence="3 4">
    <name type="scientific">Photorhabdus aegyptia</name>
    <dbReference type="NCBI Taxonomy" id="2805098"/>
    <lineage>
        <taxon>Bacteria</taxon>
        <taxon>Pseudomonadati</taxon>
        <taxon>Pseudomonadota</taxon>
        <taxon>Gammaproteobacteria</taxon>
        <taxon>Enterobacterales</taxon>
        <taxon>Morganellaceae</taxon>
        <taxon>Photorhabdus</taxon>
    </lineage>
</organism>
<comment type="caution">
    <text evidence="3">The sequence shown here is derived from an EMBL/GenBank/DDBJ whole genome shotgun (WGS) entry which is preliminary data.</text>
</comment>
<keyword evidence="2" id="KW-1133">Transmembrane helix</keyword>
<evidence type="ECO:0000313" key="3">
    <source>
        <dbReference type="EMBL" id="EYU13645.1"/>
    </source>
</evidence>
<keyword evidence="2" id="KW-0472">Membrane</keyword>
<evidence type="ECO:0000256" key="1">
    <source>
        <dbReference type="SAM" id="Coils"/>
    </source>
</evidence>
<name>A0A022PGP7_9GAMM</name>
<gene>
    <name evidence="3" type="ORF">BA1DRAFT_03858</name>
</gene>
<protein>
    <submittedName>
        <fullName evidence="3">Uncharacterized protein</fullName>
    </submittedName>
</protein>
<dbReference type="Proteomes" id="UP000023464">
    <property type="component" value="Unassembled WGS sequence"/>
</dbReference>
<keyword evidence="2" id="KW-0812">Transmembrane</keyword>
<reference evidence="3 4" key="1">
    <citation type="submission" date="2014-03" db="EMBL/GenBank/DDBJ databases">
        <title>Draft Genome of Photorhabdus luminescens BA1, an Egyptian Isolate.</title>
        <authorList>
            <person name="Ghazal S."/>
            <person name="Hurst S.G.IV."/>
            <person name="Morris K."/>
            <person name="Thomas K."/>
            <person name="Tisa L.S."/>
        </authorList>
    </citation>
    <scope>NUCLEOTIDE SEQUENCE [LARGE SCALE GENOMIC DNA]</scope>
    <source>
        <strain evidence="3 4">BA1</strain>
    </source>
</reference>
<sequence length="200" mass="24080">MKMKNNNIYLLNKLSQKENKSLRDAYEREMKYIRDEAEKGNKSLRNKYEKKIKSLRDKQEKKITSLNDEHHEEKIKSLNEAYEQEVQYLNDSYEQEIKLSNEAYEQQIKSTDKYDEWLSDLFRWDLPTIITLNSITILLYFVSIYETNNNPVAMLCIYAFIYFSSIILLSIVISLDKKFSFLLYLKAKIIYLFSYFHLSH</sequence>
<accession>A0A022PGP7</accession>
<dbReference type="PATRIC" id="fig|1393736.3.peg.3938"/>
<dbReference type="AlphaFoldDB" id="A0A022PGP7"/>
<feature type="transmembrane region" description="Helical" evidence="2">
    <location>
        <begin position="126"/>
        <end position="145"/>
    </location>
</feature>
<feature type="transmembrane region" description="Helical" evidence="2">
    <location>
        <begin position="151"/>
        <end position="174"/>
    </location>
</feature>
<keyword evidence="4" id="KW-1185">Reference proteome</keyword>
<proteinExistence type="predicted"/>
<dbReference type="RefSeq" id="WP_036782206.1">
    <property type="nucleotide sequence ID" value="NZ_CAWLTM010000040.1"/>
</dbReference>
<keyword evidence="1" id="KW-0175">Coiled coil</keyword>
<evidence type="ECO:0000256" key="2">
    <source>
        <dbReference type="SAM" id="Phobius"/>
    </source>
</evidence>